<dbReference type="OMA" id="GGKLFWC"/>
<feature type="compositionally biased region" description="Low complexity" evidence="1">
    <location>
        <begin position="10"/>
        <end position="38"/>
    </location>
</feature>
<comment type="caution">
    <text evidence="3">The sequence shown here is derived from an EMBL/GenBank/DDBJ whole genome shotgun (WGS) entry which is preliminary data.</text>
</comment>
<name>A0A484AW65_DRONA</name>
<protein>
    <recommendedName>
        <fullName evidence="2">SET domain-containing protein</fullName>
    </recommendedName>
</protein>
<dbReference type="InterPro" id="IPR001214">
    <property type="entry name" value="SET_dom"/>
</dbReference>
<dbReference type="OrthoDB" id="265717at2759"/>
<dbReference type="GO" id="GO:0008757">
    <property type="term" value="F:S-adenosylmethionine-dependent methyltransferase activity"/>
    <property type="evidence" value="ECO:0007669"/>
    <property type="project" value="UniProtKB-ARBA"/>
</dbReference>
<dbReference type="PANTHER" id="PTHR46455">
    <property type="entry name" value="SET AND MYND DOMAIN CONTAINING, ARTHROPOD-SPECIFIC, MEMBER 4, ISOFORM A"/>
    <property type="match status" value="1"/>
</dbReference>
<dbReference type="CDD" id="cd20071">
    <property type="entry name" value="SET_SMYD"/>
    <property type="match status" value="1"/>
</dbReference>
<dbReference type="PROSITE" id="PS50280">
    <property type="entry name" value="SET"/>
    <property type="match status" value="1"/>
</dbReference>
<evidence type="ECO:0000256" key="1">
    <source>
        <dbReference type="SAM" id="MobiDB-lite"/>
    </source>
</evidence>
<dbReference type="GO" id="GO:0008170">
    <property type="term" value="F:N-methyltransferase activity"/>
    <property type="evidence" value="ECO:0007669"/>
    <property type="project" value="UniProtKB-ARBA"/>
</dbReference>
<feature type="domain" description="SET" evidence="2">
    <location>
        <begin position="35"/>
        <end position="288"/>
    </location>
</feature>
<dbReference type="GO" id="GO:0008276">
    <property type="term" value="F:protein methyltransferase activity"/>
    <property type="evidence" value="ECO:0007669"/>
    <property type="project" value="UniProtKB-ARBA"/>
</dbReference>
<evidence type="ECO:0000259" key="2">
    <source>
        <dbReference type="PROSITE" id="PS50280"/>
    </source>
</evidence>
<dbReference type="InterPro" id="IPR046341">
    <property type="entry name" value="SET_dom_sf"/>
</dbReference>
<evidence type="ECO:0000313" key="4">
    <source>
        <dbReference type="Proteomes" id="UP000295192"/>
    </source>
</evidence>
<dbReference type="Gene3D" id="6.10.140.2220">
    <property type="match status" value="1"/>
</dbReference>
<accession>A0A484AW65</accession>
<dbReference type="STRING" id="7232.A0A484AW65"/>
<dbReference type="Gene3D" id="1.10.220.160">
    <property type="match status" value="1"/>
</dbReference>
<evidence type="ECO:0000313" key="3">
    <source>
        <dbReference type="EMBL" id="TDG39861.1"/>
    </source>
</evidence>
<dbReference type="SUPFAM" id="SSF82199">
    <property type="entry name" value="SET domain"/>
    <property type="match status" value="1"/>
</dbReference>
<keyword evidence="4" id="KW-1185">Reference proteome</keyword>
<gene>
    <name evidence="3" type="ORF">AWZ03_013720</name>
</gene>
<sequence>MPARKKTRRQQQQQQQQSRSRQRDTQQQPKEQQEEPLPAYRVEHSELYGRYLVANRALAAGEQLIREQPLAIGPCVSCEPVCLGCYQPVRLGPAQCRCEGCGWPLCAADCRGLRQSSGHSREECELYGRRRAQAAELLNESASPDAVRDLYELVLIVRILLMRQHRPEEYARIRLMESHTEQRRENLTLWQHYEKKVVQRLLHDWQLAQELGGLEPAEVHEICGILDVNCFEIGQRGGKARTLYPSAFLLAHDCRPNTSHTDDPLDYSIILRTSRSVREQETLTLSYAYTLQGTLKRRTFIQGGKLFWCQCQRCADPRELGSDCSDLVCKICRTGSIRATEPLNQEADWACDRCAHRIESAQVERLLDHINDDLESIDVHDIPALENFLIRYREVLRPNHYLLLSAKYSLCQIYGRVEGYLLPQLSPRDIERKERYCREFLAVIDILEPGLTRLRGLIMYELHAPIMVLAQLGMQSGRMSRQEFQRRIKEVVRLLKESAHILQLEPPGSSEHEMGLAAADALAKINAQL</sequence>
<dbReference type="InterPro" id="IPR053010">
    <property type="entry name" value="SET_SmydA-8"/>
</dbReference>
<dbReference type="AlphaFoldDB" id="A0A484AW65"/>
<dbReference type="Gene3D" id="2.170.270.10">
    <property type="entry name" value="SET domain"/>
    <property type="match status" value="1"/>
</dbReference>
<dbReference type="EMBL" id="LSRL02000783">
    <property type="protein sequence ID" value="TDG39861.1"/>
    <property type="molecule type" value="Genomic_DNA"/>
</dbReference>
<feature type="region of interest" description="Disordered" evidence="1">
    <location>
        <begin position="1"/>
        <end position="39"/>
    </location>
</feature>
<dbReference type="PANTHER" id="PTHR46455:SF5">
    <property type="entry name" value="SET AND MYND DOMAIN CONTAINING, ARTHROPOD-SPECIFIC, MEMBER 4, ISOFORM A"/>
    <property type="match status" value="1"/>
</dbReference>
<organism evidence="3 4">
    <name type="scientific">Drosophila navojoa</name>
    <name type="common">Fruit fly</name>
    <dbReference type="NCBI Taxonomy" id="7232"/>
    <lineage>
        <taxon>Eukaryota</taxon>
        <taxon>Metazoa</taxon>
        <taxon>Ecdysozoa</taxon>
        <taxon>Arthropoda</taxon>
        <taxon>Hexapoda</taxon>
        <taxon>Insecta</taxon>
        <taxon>Pterygota</taxon>
        <taxon>Neoptera</taxon>
        <taxon>Endopterygota</taxon>
        <taxon>Diptera</taxon>
        <taxon>Brachycera</taxon>
        <taxon>Muscomorpha</taxon>
        <taxon>Ephydroidea</taxon>
        <taxon>Drosophilidae</taxon>
        <taxon>Drosophila</taxon>
    </lineage>
</organism>
<dbReference type="Proteomes" id="UP000295192">
    <property type="component" value="Unassembled WGS sequence"/>
</dbReference>
<proteinExistence type="predicted"/>
<reference evidence="3 4" key="1">
    <citation type="journal article" date="2019" name="J. Hered.">
        <title>An Improved Genome Assembly for Drosophila navojoa, the Basal Species in the mojavensis Cluster.</title>
        <authorList>
            <person name="Vanderlinde T."/>
            <person name="Dupim E.G."/>
            <person name="Nazario-Yepiz N.O."/>
            <person name="Carvalho A.B."/>
        </authorList>
    </citation>
    <scope>NUCLEOTIDE SEQUENCE [LARGE SCALE GENOMIC DNA]</scope>
    <source>
        <strain evidence="3">Navoj_Jal97</strain>
        <tissue evidence="3">Whole organism</tissue>
    </source>
</reference>